<accession>A0A1F5FNX6</accession>
<name>A0A1F5FNX6_9BACT</name>
<comment type="caution">
    <text evidence="1">The sequence shown here is derived from an EMBL/GenBank/DDBJ whole genome shotgun (WGS) entry which is preliminary data.</text>
</comment>
<proteinExistence type="predicted"/>
<sequence length="358" mass="41664">MLNPDLRPWNLFNKQNQPVMGISGNVLVGEKEWYNSFMPCFFESRDINLAKKLKDEIDINNSDPSLLVKTEAYREYYEVLRKYEDEREMFRMASGLKERVNHYFNVVERSLFSVWEQSIDDVSLLGFVLAGLNLMQEHMDPIETFTTRKRSVLLKAPGEKLRCLNDLSVLDKTPSSEVAYIPMVVLTQKGIENDNLKRVKKYYSNLFDVNLDVLLESAEYSDNLYQYTSYMSTGLAQKLIDKTADKLHGVDKLTDTERITFFIQEINGIMTWSKNLLLHKSAKERRYDSTNNILSLVKQTKFVSSHKEISAMLQPVTISGSEKQALLIYTLNRVREIDQNMFGEIKYKAVKYYNLVKK</sequence>
<evidence type="ECO:0000313" key="2">
    <source>
        <dbReference type="Proteomes" id="UP000179237"/>
    </source>
</evidence>
<dbReference type="EMBL" id="MFAQ01000046">
    <property type="protein sequence ID" value="OGD81330.1"/>
    <property type="molecule type" value="Genomic_DNA"/>
</dbReference>
<evidence type="ECO:0000313" key="1">
    <source>
        <dbReference type="EMBL" id="OGD81330.1"/>
    </source>
</evidence>
<protein>
    <submittedName>
        <fullName evidence="1">Uncharacterized protein</fullName>
    </submittedName>
</protein>
<organism evidence="1 2">
    <name type="scientific">Candidatus Collierbacteria bacterium RIFOXYD1_FULL_40_9</name>
    <dbReference type="NCBI Taxonomy" id="1817731"/>
    <lineage>
        <taxon>Bacteria</taxon>
        <taxon>Candidatus Collieribacteriota</taxon>
    </lineage>
</organism>
<reference evidence="1 2" key="1">
    <citation type="journal article" date="2016" name="Nat. Commun.">
        <title>Thousands of microbial genomes shed light on interconnected biogeochemical processes in an aquifer system.</title>
        <authorList>
            <person name="Anantharaman K."/>
            <person name="Brown C.T."/>
            <person name="Hug L.A."/>
            <person name="Sharon I."/>
            <person name="Castelle C.J."/>
            <person name="Probst A.J."/>
            <person name="Thomas B.C."/>
            <person name="Singh A."/>
            <person name="Wilkins M.J."/>
            <person name="Karaoz U."/>
            <person name="Brodie E.L."/>
            <person name="Williams K.H."/>
            <person name="Hubbard S.S."/>
            <person name="Banfield J.F."/>
        </authorList>
    </citation>
    <scope>NUCLEOTIDE SEQUENCE [LARGE SCALE GENOMIC DNA]</scope>
</reference>
<dbReference type="Proteomes" id="UP000179237">
    <property type="component" value="Unassembled WGS sequence"/>
</dbReference>
<dbReference type="AlphaFoldDB" id="A0A1F5FNX6"/>
<gene>
    <name evidence="1" type="ORF">A2572_02305</name>
</gene>